<sequence length="162" mass="17568">MNSRALRIVETVDALPLARATFNDPGATVLSASYSGKATSSWTFALGPFGKENRAILTTRRAKETLPRGDIQVDNGPSRSPFCFEEPSDGAGLTVDIFIDLAFTALQPQFIFTSVNYLSGDSIGIWLDGTSISRDDNGITIDTTSHLLEDHYHIEKPASMTP</sequence>
<name>A0ACC1SNK5_9HYPO</name>
<evidence type="ECO:0000313" key="1">
    <source>
        <dbReference type="EMBL" id="KAJ3543419.1"/>
    </source>
</evidence>
<protein>
    <submittedName>
        <fullName evidence="1">Uncharacterized protein</fullName>
    </submittedName>
</protein>
<comment type="caution">
    <text evidence="1">The sequence shown here is derived from an EMBL/GenBank/DDBJ whole genome shotgun (WGS) entry which is preliminary data.</text>
</comment>
<accession>A0ACC1SNK5</accession>
<organism evidence="1 2">
    <name type="scientific">Fusarium decemcellulare</name>
    <dbReference type="NCBI Taxonomy" id="57161"/>
    <lineage>
        <taxon>Eukaryota</taxon>
        <taxon>Fungi</taxon>
        <taxon>Dikarya</taxon>
        <taxon>Ascomycota</taxon>
        <taxon>Pezizomycotina</taxon>
        <taxon>Sordariomycetes</taxon>
        <taxon>Hypocreomycetidae</taxon>
        <taxon>Hypocreales</taxon>
        <taxon>Nectriaceae</taxon>
        <taxon>Fusarium</taxon>
        <taxon>Fusarium decemcellulare species complex</taxon>
    </lineage>
</organism>
<keyword evidence="2" id="KW-1185">Reference proteome</keyword>
<dbReference type="EMBL" id="JANRMS010000245">
    <property type="protein sequence ID" value="KAJ3543419.1"/>
    <property type="molecule type" value="Genomic_DNA"/>
</dbReference>
<gene>
    <name evidence="1" type="ORF">NM208_g3585</name>
</gene>
<proteinExistence type="predicted"/>
<reference evidence="1" key="1">
    <citation type="submission" date="2022-08" db="EMBL/GenBank/DDBJ databases">
        <title>Genome Sequence of Fusarium decemcellulare.</title>
        <authorList>
            <person name="Buettner E."/>
        </authorList>
    </citation>
    <scope>NUCLEOTIDE SEQUENCE</scope>
    <source>
        <strain evidence="1">Babe19</strain>
    </source>
</reference>
<dbReference type="Proteomes" id="UP001148629">
    <property type="component" value="Unassembled WGS sequence"/>
</dbReference>
<evidence type="ECO:0000313" key="2">
    <source>
        <dbReference type="Proteomes" id="UP001148629"/>
    </source>
</evidence>